<organism evidence="1">
    <name type="scientific">termite gut metagenome</name>
    <dbReference type="NCBI Taxonomy" id="433724"/>
    <lineage>
        <taxon>unclassified sequences</taxon>
        <taxon>metagenomes</taxon>
        <taxon>organismal metagenomes</taxon>
    </lineage>
</organism>
<dbReference type="GO" id="GO:0006145">
    <property type="term" value="P:purine nucleobase catabolic process"/>
    <property type="evidence" value="ECO:0007669"/>
    <property type="project" value="TreeGrafter"/>
</dbReference>
<reference evidence="1" key="1">
    <citation type="submission" date="2019-03" db="EMBL/GenBank/DDBJ databases">
        <title>Single cell metagenomics reveals metabolic interactions within the superorganism composed of flagellate Streblomastix strix and complex community of Bacteroidetes bacteria on its surface.</title>
        <authorList>
            <person name="Treitli S.C."/>
            <person name="Kolisko M."/>
            <person name="Husnik F."/>
            <person name="Keeling P."/>
            <person name="Hampl V."/>
        </authorList>
    </citation>
    <scope>NUCLEOTIDE SEQUENCE</scope>
    <source>
        <strain evidence="1">STM</strain>
    </source>
</reference>
<comment type="caution">
    <text evidence="1">The sequence shown here is derived from an EMBL/GenBank/DDBJ whole genome shotgun (WGS) entry which is preliminary data.</text>
</comment>
<keyword evidence="1" id="KW-0378">Hydrolase</keyword>
<dbReference type="GO" id="GO:0004038">
    <property type="term" value="F:allantoinase activity"/>
    <property type="evidence" value="ECO:0007669"/>
    <property type="project" value="TreeGrafter"/>
</dbReference>
<dbReference type="PANTHER" id="PTHR43668:SF4">
    <property type="entry name" value="ALLANTOINASE"/>
    <property type="match status" value="1"/>
</dbReference>
<dbReference type="GO" id="GO:0004151">
    <property type="term" value="F:dihydroorotase activity"/>
    <property type="evidence" value="ECO:0007669"/>
    <property type="project" value="UniProtKB-EC"/>
</dbReference>
<protein>
    <submittedName>
        <fullName evidence="1">Dihydroorotase</fullName>
        <ecNumber evidence="1">3.5.2.3</ecNumber>
    </submittedName>
</protein>
<accession>A0A5J4PYN7</accession>
<proteinExistence type="predicted"/>
<dbReference type="AlphaFoldDB" id="A0A5J4PYN7"/>
<dbReference type="EC" id="3.5.2.3" evidence="1"/>
<dbReference type="InterPro" id="IPR011059">
    <property type="entry name" value="Metal-dep_hydrolase_composite"/>
</dbReference>
<dbReference type="EMBL" id="SNRY01005922">
    <property type="protein sequence ID" value="KAA6313778.1"/>
    <property type="molecule type" value="Genomic_DNA"/>
</dbReference>
<sequence length="95" mass="11217">MEKMCHAPAKIYTIYNRGYIRTGYQADLVVVKPVTSWRLTSKDILSKCKWSPLEGEIFNYRIEKTFVNGCLVYSDKQLINENHRGQELKFRIKNE</sequence>
<name>A0A5J4PYN7_9ZZZZ</name>
<dbReference type="Gene3D" id="2.30.40.10">
    <property type="entry name" value="Urease, subunit C, domain 1"/>
    <property type="match status" value="1"/>
</dbReference>
<dbReference type="PANTHER" id="PTHR43668">
    <property type="entry name" value="ALLANTOINASE"/>
    <property type="match status" value="1"/>
</dbReference>
<dbReference type="SUPFAM" id="SSF51338">
    <property type="entry name" value="Composite domain of metallo-dependent hydrolases"/>
    <property type="match status" value="1"/>
</dbReference>
<dbReference type="InterPro" id="IPR050138">
    <property type="entry name" value="DHOase/Allantoinase_Hydrolase"/>
</dbReference>
<gene>
    <name evidence="1" type="ORF">EZS27_035502</name>
</gene>
<dbReference type="GO" id="GO:0005737">
    <property type="term" value="C:cytoplasm"/>
    <property type="evidence" value="ECO:0007669"/>
    <property type="project" value="TreeGrafter"/>
</dbReference>
<evidence type="ECO:0000313" key="1">
    <source>
        <dbReference type="EMBL" id="KAA6313778.1"/>
    </source>
</evidence>